<gene>
    <name evidence="1" type="ORF">CO704_22735</name>
</gene>
<reference evidence="1 2" key="1">
    <citation type="submission" date="2017-09" db="EMBL/GenBank/DDBJ databases">
        <title>FDA dAtabase for Regulatory Grade micrObial Sequences (FDA-ARGOS): Supporting development and validation of Infectious Disease Dx tests.</title>
        <authorList>
            <person name="Minogue T."/>
            <person name="Wolcott M."/>
            <person name="Wasieloski L."/>
            <person name="Aguilar W."/>
            <person name="Moore D."/>
            <person name="Tallon L."/>
            <person name="Sadzewicz L."/>
            <person name="Ott S."/>
            <person name="Zhao X."/>
            <person name="Nagaraj S."/>
            <person name="Vavikolanu K."/>
            <person name="Aluvathingal J."/>
            <person name="Nadendla S."/>
            <person name="Sichtig H."/>
        </authorList>
    </citation>
    <scope>NUCLEOTIDE SEQUENCE [LARGE SCALE GENOMIC DNA]</scope>
    <source>
        <strain evidence="1 2">FDAARGOS_392</strain>
    </source>
</reference>
<sequence length="92" mass="10738">MNGDLPEKVSGAIEYTQHNVMNWSVANKKGILRKRVKINALIIFNVGINQLKQHTKRIKAQNKFNIILNKRHRKYVGYLIFGLTSGWQYQKL</sequence>
<organism evidence="1 2">
    <name type="scientific">Cedecea neteri</name>
    <dbReference type="NCBI Taxonomy" id="158822"/>
    <lineage>
        <taxon>Bacteria</taxon>
        <taxon>Pseudomonadati</taxon>
        <taxon>Pseudomonadota</taxon>
        <taxon>Gammaproteobacteria</taxon>
        <taxon>Enterobacterales</taxon>
        <taxon>Enterobacteriaceae</taxon>
        <taxon>Cedecea</taxon>
    </lineage>
</organism>
<dbReference type="Proteomes" id="UP000217979">
    <property type="component" value="Chromosome"/>
</dbReference>
<name>A0A291E3U1_9ENTR</name>
<proteinExistence type="predicted"/>
<accession>A0A291E3U1</accession>
<dbReference type="AlphaFoldDB" id="A0A291E3U1"/>
<evidence type="ECO:0000313" key="1">
    <source>
        <dbReference type="EMBL" id="ATF94707.1"/>
    </source>
</evidence>
<evidence type="ECO:0000313" key="2">
    <source>
        <dbReference type="Proteomes" id="UP000217979"/>
    </source>
</evidence>
<protein>
    <submittedName>
        <fullName evidence="1">Uncharacterized protein</fullName>
    </submittedName>
</protein>
<dbReference type="EMBL" id="CP023525">
    <property type="protein sequence ID" value="ATF94707.1"/>
    <property type="molecule type" value="Genomic_DNA"/>
</dbReference>